<keyword evidence="1" id="KW-0812">Transmembrane</keyword>
<sequence length="94" mass="9887">MAAAYLLLAFTESGDKVFCGDPLEQGYQKCVDQMELFAGASLIPAVLALVLMVAAFTAPVLRAKPALRAQTLGYSLVAWVIAGGTVLMGWLPAI</sequence>
<dbReference type="EMBL" id="CP051627">
    <property type="protein sequence ID" value="UPT23616.1"/>
    <property type="molecule type" value="Genomic_DNA"/>
</dbReference>
<keyword evidence="3" id="KW-1185">Reference proteome</keyword>
<accession>A0ABY4L9R7</accession>
<feature type="transmembrane region" description="Helical" evidence="1">
    <location>
        <begin position="72"/>
        <end position="91"/>
    </location>
</feature>
<reference evidence="2 3" key="1">
    <citation type="submission" date="2020-04" db="EMBL/GenBank/DDBJ databases">
        <title>Thermobifida alba genome sequencing and assembly.</title>
        <authorList>
            <person name="Luzics S."/>
            <person name="Horvath B."/>
            <person name="Nagy I."/>
            <person name="Toth A."/>
            <person name="Nagy I."/>
            <person name="Kukolya J."/>
        </authorList>
    </citation>
    <scope>NUCLEOTIDE SEQUENCE [LARGE SCALE GENOMIC DNA]</scope>
    <source>
        <strain evidence="2 3">DSM 43795</strain>
    </source>
</reference>
<dbReference type="Proteomes" id="UP000832041">
    <property type="component" value="Chromosome"/>
</dbReference>
<evidence type="ECO:0000313" key="2">
    <source>
        <dbReference type="EMBL" id="UPT23616.1"/>
    </source>
</evidence>
<keyword evidence="1" id="KW-0472">Membrane</keyword>
<protein>
    <submittedName>
        <fullName evidence="2">Uncharacterized protein</fullName>
    </submittedName>
</protein>
<evidence type="ECO:0000313" key="3">
    <source>
        <dbReference type="Proteomes" id="UP000832041"/>
    </source>
</evidence>
<evidence type="ECO:0000256" key="1">
    <source>
        <dbReference type="SAM" id="Phobius"/>
    </source>
</evidence>
<feature type="transmembrane region" description="Helical" evidence="1">
    <location>
        <begin position="38"/>
        <end position="60"/>
    </location>
</feature>
<gene>
    <name evidence="2" type="ORF">FOF52_18705</name>
</gene>
<organism evidence="2 3">
    <name type="scientific">Thermobifida alba</name>
    <name type="common">Thermomonospora alba</name>
    <dbReference type="NCBI Taxonomy" id="53522"/>
    <lineage>
        <taxon>Bacteria</taxon>
        <taxon>Bacillati</taxon>
        <taxon>Actinomycetota</taxon>
        <taxon>Actinomycetes</taxon>
        <taxon>Streptosporangiales</taxon>
        <taxon>Nocardiopsidaceae</taxon>
        <taxon>Thermobifida</taxon>
    </lineage>
</organism>
<keyword evidence="1" id="KW-1133">Transmembrane helix</keyword>
<proteinExistence type="predicted"/>
<name>A0ABY4L9R7_THEAE</name>